<protein>
    <submittedName>
        <fullName evidence="1">Uncharacterized protein</fullName>
    </submittedName>
</protein>
<reference evidence="1" key="1">
    <citation type="submission" date="2019-08" db="EMBL/GenBank/DDBJ databases">
        <authorList>
            <person name="Kucharzyk K."/>
            <person name="Murdoch R.W."/>
            <person name="Higgins S."/>
            <person name="Loffler F."/>
        </authorList>
    </citation>
    <scope>NUCLEOTIDE SEQUENCE</scope>
</reference>
<accession>A0A644ZSA0</accession>
<evidence type="ECO:0000313" key="1">
    <source>
        <dbReference type="EMBL" id="MPM43268.1"/>
    </source>
</evidence>
<comment type="caution">
    <text evidence="1">The sequence shown here is derived from an EMBL/GenBank/DDBJ whole genome shotgun (WGS) entry which is preliminary data.</text>
</comment>
<dbReference type="EMBL" id="VSSQ01010038">
    <property type="protein sequence ID" value="MPM43268.1"/>
    <property type="molecule type" value="Genomic_DNA"/>
</dbReference>
<dbReference type="AlphaFoldDB" id="A0A644ZSA0"/>
<sequence>MTFGEILKALRKERSYLRKNLDNLLKVGTKMNKKLIFLIAVPFLITTLIGCSSESTVDTDGNNDTKNTSQIAQIEVYSATEHTKIRTIEDTETLASFSENTDFNYDLLDEDDDYLKQQEEYLQQTKEYDPQYTFITYKKTVAINNDDDLEEVMEITTYKDTNMIMMQISPDSIKNMKIPSEYLTYYYEVSDEVTDYLSSLCITD</sequence>
<name>A0A644ZSA0_9ZZZZ</name>
<organism evidence="1">
    <name type="scientific">bioreactor metagenome</name>
    <dbReference type="NCBI Taxonomy" id="1076179"/>
    <lineage>
        <taxon>unclassified sequences</taxon>
        <taxon>metagenomes</taxon>
        <taxon>ecological metagenomes</taxon>
    </lineage>
</organism>
<gene>
    <name evidence="1" type="ORF">SDC9_89941</name>
</gene>
<proteinExistence type="predicted"/>